<dbReference type="RefSeq" id="WP_078806027.1">
    <property type="nucleotide sequence ID" value="NZ_FUXI01000001.1"/>
</dbReference>
<keyword evidence="2" id="KW-1185">Reference proteome</keyword>
<dbReference type="STRING" id="263852.SAMN02745116_00052"/>
<reference evidence="2" key="1">
    <citation type="submission" date="2017-02" db="EMBL/GenBank/DDBJ databases">
        <authorList>
            <person name="Varghese N."/>
            <person name="Submissions S."/>
        </authorList>
    </citation>
    <scope>NUCLEOTIDE SEQUENCE [LARGE SCALE GENOMIC DNA]</scope>
    <source>
        <strain evidence="2">ATCC BAA-1030</strain>
    </source>
</reference>
<dbReference type="InterPro" id="IPR035958">
    <property type="entry name" value="SecB-like_sf"/>
</dbReference>
<dbReference type="PIRSF" id="PIRSF031568">
    <property type="entry name" value="UCP031568"/>
    <property type="match status" value="1"/>
</dbReference>
<organism evidence="1 2">
    <name type="scientific">Pilibacter termitis</name>
    <dbReference type="NCBI Taxonomy" id="263852"/>
    <lineage>
        <taxon>Bacteria</taxon>
        <taxon>Bacillati</taxon>
        <taxon>Bacillota</taxon>
        <taxon>Bacilli</taxon>
        <taxon>Lactobacillales</taxon>
        <taxon>Enterococcaceae</taxon>
        <taxon>Pilibacter</taxon>
    </lineage>
</organism>
<sequence length="128" mass="14738">MEIQRLQEVVEAYHYDMKNPEIEVETEINVGLTPLEDFEGTPEKSTAILARLQFRLIFPDYVISGSVSQVNFVINREINEQTDITQQEVEELVSPLFNIVKRMTYEVTEIAMDEPGLELKFEANAPTE</sequence>
<dbReference type="InterPro" id="IPR009530">
    <property type="entry name" value="DUF1149"/>
</dbReference>
<name>A0A1T4K2S1_9ENTE</name>
<protein>
    <recommendedName>
        <fullName evidence="3">DUF1149 family protein</fullName>
    </recommendedName>
</protein>
<dbReference type="OrthoDB" id="2226139at2"/>
<dbReference type="Gene3D" id="3.10.420.10">
    <property type="entry name" value="SecB-like"/>
    <property type="match status" value="1"/>
</dbReference>
<evidence type="ECO:0000313" key="2">
    <source>
        <dbReference type="Proteomes" id="UP000190328"/>
    </source>
</evidence>
<gene>
    <name evidence="1" type="ORF">SAMN02745116_00052</name>
</gene>
<evidence type="ECO:0008006" key="3">
    <source>
        <dbReference type="Google" id="ProtNLM"/>
    </source>
</evidence>
<accession>A0A1T4K2S1</accession>
<dbReference type="SUPFAM" id="SSF54611">
    <property type="entry name" value="SecB-like"/>
    <property type="match status" value="1"/>
</dbReference>
<evidence type="ECO:0000313" key="1">
    <source>
        <dbReference type="EMBL" id="SJZ36708.1"/>
    </source>
</evidence>
<dbReference type="EMBL" id="FUXI01000001">
    <property type="protein sequence ID" value="SJZ36708.1"/>
    <property type="molecule type" value="Genomic_DNA"/>
</dbReference>
<proteinExistence type="predicted"/>
<dbReference type="Proteomes" id="UP000190328">
    <property type="component" value="Unassembled WGS sequence"/>
</dbReference>
<dbReference type="AlphaFoldDB" id="A0A1T4K2S1"/>
<dbReference type="Pfam" id="PF06619">
    <property type="entry name" value="DUF1149"/>
    <property type="match status" value="1"/>
</dbReference>